<dbReference type="InterPro" id="IPR011009">
    <property type="entry name" value="Kinase-like_dom_sf"/>
</dbReference>
<organism evidence="2 3">
    <name type="scientific">Metarhizium guizhouense (strain ARSEF 977)</name>
    <dbReference type="NCBI Taxonomy" id="1276136"/>
    <lineage>
        <taxon>Eukaryota</taxon>
        <taxon>Fungi</taxon>
        <taxon>Dikarya</taxon>
        <taxon>Ascomycota</taxon>
        <taxon>Pezizomycotina</taxon>
        <taxon>Sordariomycetes</taxon>
        <taxon>Hypocreomycetidae</taxon>
        <taxon>Hypocreales</taxon>
        <taxon>Clavicipitaceae</taxon>
        <taxon>Metarhizium</taxon>
    </lineage>
</organism>
<reference evidence="2 3" key="1">
    <citation type="journal article" date="2014" name="Proc. Natl. Acad. Sci. U.S.A.">
        <title>Trajectory and genomic determinants of fungal-pathogen speciation and host adaptation.</title>
        <authorList>
            <person name="Hu X."/>
            <person name="Xiao G."/>
            <person name="Zheng P."/>
            <person name="Shang Y."/>
            <person name="Su Y."/>
            <person name="Zhang X."/>
            <person name="Liu X."/>
            <person name="Zhan S."/>
            <person name="St Leger R.J."/>
            <person name="Wang C."/>
        </authorList>
    </citation>
    <scope>NUCLEOTIDE SEQUENCE [LARGE SCALE GENOMIC DNA]</scope>
    <source>
        <strain evidence="2 3">ARSEF 977</strain>
    </source>
</reference>
<dbReference type="GO" id="GO:0016301">
    <property type="term" value="F:kinase activity"/>
    <property type="evidence" value="ECO:0007669"/>
    <property type="project" value="UniProtKB-KW"/>
</dbReference>
<protein>
    <submittedName>
        <fullName evidence="2">Protein kinase-like domain protein</fullName>
    </submittedName>
</protein>
<evidence type="ECO:0000313" key="2">
    <source>
        <dbReference type="EMBL" id="KID91371.1"/>
    </source>
</evidence>
<dbReference type="InterPro" id="IPR002575">
    <property type="entry name" value="Aminoglycoside_PTrfase"/>
</dbReference>
<dbReference type="InterPro" id="IPR051678">
    <property type="entry name" value="AGP_Transferase"/>
</dbReference>
<keyword evidence="3" id="KW-1185">Reference proteome</keyword>
<dbReference type="PANTHER" id="PTHR21310:SF15">
    <property type="entry name" value="AMINOGLYCOSIDE PHOSPHOTRANSFERASE DOMAIN-CONTAINING PROTEIN"/>
    <property type="match status" value="1"/>
</dbReference>
<dbReference type="Proteomes" id="UP000031192">
    <property type="component" value="Unassembled WGS sequence"/>
</dbReference>
<dbReference type="OrthoDB" id="5327538at2759"/>
<evidence type="ECO:0000313" key="3">
    <source>
        <dbReference type="Proteomes" id="UP000031192"/>
    </source>
</evidence>
<feature type="domain" description="Aminoglycoside phosphotransferase" evidence="1">
    <location>
        <begin position="68"/>
        <end position="237"/>
    </location>
</feature>
<name>A0A0B4HN03_METGA</name>
<evidence type="ECO:0000259" key="1">
    <source>
        <dbReference type="Pfam" id="PF01636"/>
    </source>
</evidence>
<dbReference type="AlphaFoldDB" id="A0A0B4HN03"/>
<accession>A0A0B4HN03</accession>
<dbReference type="PANTHER" id="PTHR21310">
    <property type="entry name" value="AMINOGLYCOSIDE PHOSPHOTRANSFERASE-RELATED-RELATED"/>
    <property type="match status" value="1"/>
</dbReference>
<dbReference type="Pfam" id="PF01636">
    <property type="entry name" value="APH"/>
    <property type="match status" value="1"/>
</dbReference>
<dbReference type="SUPFAM" id="SSF56112">
    <property type="entry name" value="Protein kinase-like (PK-like)"/>
    <property type="match status" value="1"/>
</dbReference>
<dbReference type="Gene3D" id="1.10.510.10">
    <property type="entry name" value="Transferase(Phosphotransferase) domain 1"/>
    <property type="match status" value="1"/>
</dbReference>
<proteinExistence type="predicted"/>
<dbReference type="EMBL" id="AZNH01000003">
    <property type="protein sequence ID" value="KID91371.1"/>
    <property type="molecule type" value="Genomic_DNA"/>
</dbReference>
<sequence length="337" mass="37897">MSLHLGQNLDPKAICAAVSHLQLGGNDAFVAGEFHGGECRIFKVSFKDRPSLSVRVGHPNQGNQQGVIANVEMETRIFRTLEAKGFSWSPRYRGASLTFDNPIRYPFMLLDWAEGCPLKWDDDFPSKPVRDAILSQIAEIQLSLITCTLEHRSITATNFFERRIRNQFKRAKDGKLSGLTEKDCLDQLALLPKVLGEDGSSKLFAMDHGDIKPVNIIIDNENHTKCLIDWGFAKMFPLVQAARLPCFLWTDDSAARVPSQAMLEDRKAYIDSLPWQILQAAFMKRWQGAKDVDFRTLYLESICSKGMLASMASIGWKLPYCDLIEEGQLGLKENQGP</sequence>
<comment type="caution">
    <text evidence="2">The sequence shown here is derived from an EMBL/GenBank/DDBJ whole genome shotgun (WGS) entry which is preliminary data.</text>
</comment>
<dbReference type="HOGENOM" id="CLU_073350_0_0_1"/>
<gene>
    <name evidence="2" type="ORF">MGU_01341</name>
</gene>